<dbReference type="Gene3D" id="3.90.660.10">
    <property type="match status" value="1"/>
</dbReference>
<proteinExistence type="predicted"/>
<dbReference type="InterPro" id="IPR036188">
    <property type="entry name" value="FAD/NAD-bd_sf"/>
</dbReference>
<dbReference type="PANTHER" id="PTHR16128">
    <property type="entry name" value="FAD/NAD(P)-BINDING OXIDOREDUCTASE FAMILY PROTEIN"/>
    <property type="match status" value="1"/>
</dbReference>
<dbReference type="Pfam" id="PF13450">
    <property type="entry name" value="NAD_binding_8"/>
    <property type="match status" value="1"/>
</dbReference>
<dbReference type="PRINTS" id="PR00419">
    <property type="entry name" value="ADXRDTASE"/>
</dbReference>
<sequence length="321" mass="35475">MKRIAIVGAGMAGLSALSALTKQGHVVTLFDKSRGSGGRMASKKVGDASWDMGAQFIRAHDASFMKTLHEWQHQGWVSEWAVTPHVIDAEGIRLSDDETTRYVGVSRMTALSRQLLAPATEFIPNTRIVSCQRTDSEWLLTDENDQHYGPFDSLIINTPPQQALPLLENSHLATAINDVEMLPCWTLLLAFPERIDTPVDAAFVHDSAIAWLARNNSKPLRDSGETWVIQASHAWSQEQVDAPREEVLHALEQAFFTALGVQGYAVSEHWLHRWLYAVPAKPLDAGALFDADRAVAVCGDWCQRGTLEGAWLSGQQAASYF</sequence>
<dbReference type="Gene3D" id="3.50.50.60">
    <property type="entry name" value="FAD/NAD(P)-binding domain"/>
    <property type="match status" value="1"/>
</dbReference>
<evidence type="ECO:0000259" key="1">
    <source>
        <dbReference type="Pfam" id="PF01593"/>
    </source>
</evidence>
<feature type="domain" description="Amine oxidase" evidence="1">
    <location>
        <begin position="108"/>
        <end position="319"/>
    </location>
</feature>
<name>A0A170PM40_9ZZZZ</name>
<dbReference type="InterPro" id="IPR002937">
    <property type="entry name" value="Amino_oxidase"/>
</dbReference>
<reference evidence="2" key="1">
    <citation type="submission" date="2015-10" db="EMBL/GenBank/DDBJ databases">
        <authorList>
            <person name="Gilbert D.G."/>
        </authorList>
    </citation>
    <scope>NUCLEOTIDE SEQUENCE</scope>
</reference>
<dbReference type="GO" id="GO:0016491">
    <property type="term" value="F:oxidoreductase activity"/>
    <property type="evidence" value="ECO:0007669"/>
    <property type="project" value="InterPro"/>
</dbReference>
<dbReference type="SUPFAM" id="SSF51905">
    <property type="entry name" value="FAD/NAD(P)-binding domain"/>
    <property type="match status" value="1"/>
</dbReference>
<dbReference type="AlphaFoldDB" id="A0A170PM40"/>
<dbReference type="PANTHER" id="PTHR16128:SF5">
    <property type="entry name" value="FAD_NAD(P)-BINDING OXIDOREDUCTASE FAMILY PROTEIN"/>
    <property type="match status" value="1"/>
</dbReference>
<evidence type="ECO:0000313" key="2">
    <source>
        <dbReference type="EMBL" id="CUS42226.1"/>
    </source>
</evidence>
<accession>A0A170PM40</accession>
<dbReference type="Pfam" id="PF01593">
    <property type="entry name" value="Amino_oxidase"/>
    <property type="match status" value="1"/>
</dbReference>
<organism evidence="2">
    <name type="scientific">hydrothermal vent metagenome</name>
    <dbReference type="NCBI Taxonomy" id="652676"/>
    <lineage>
        <taxon>unclassified sequences</taxon>
        <taxon>metagenomes</taxon>
        <taxon>ecological metagenomes</taxon>
    </lineage>
</organism>
<gene>
    <name evidence="2" type="ORF">MGWOODY_Tha1644</name>
</gene>
<protein>
    <submittedName>
        <fullName evidence="2">COG3380: Amine oxidase, flavin-containing</fullName>
    </submittedName>
</protein>
<dbReference type="EMBL" id="CZQC01000063">
    <property type="protein sequence ID" value="CUS42226.1"/>
    <property type="molecule type" value="Genomic_DNA"/>
</dbReference>